<dbReference type="EMBL" id="CAJJDN010000066">
    <property type="protein sequence ID" value="CAD8096626.1"/>
    <property type="molecule type" value="Genomic_DNA"/>
</dbReference>
<dbReference type="AlphaFoldDB" id="A0A8S1P162"/>
<name>A0A8S1P162_9CILI</name>
<proteinExistence type="predicted"/>
<accession>A0A8S1P162</accession>
<evidence type="ECO:0000313" key="2">
    <source>
        <dbReference type="Proteomes" id="UP000692954"/>
    </source>
</evidence>
<gene>
    <name evidence="1" type="ORF">PSON_ATCC_30995.1.T0660274</name>
</gene>
<organism evidence="1 2">
    <name type="scientific">Paramecium sonneborni</name>
    <dbReference type="NCBI Taxonomy" id="65129"/>
    <lineage>
        <taxon>Eukaryota</taxon>
        <taxon>Sar</taxon>
        <taxon>Alveolata</taxon>
        <taxon>Ciliophora</taxon>
        <taxon>Intramacronucleata</taxon>
        <taxon>Oligohymenophorea</taxon>
        <taxon>Peniculida</taxon>
        <taxon>Parameciidae</taxon>
        <taxon>Paramecium</taxon>
    </lineage>
</organism>
<comment type="caution">
    <text evidence="1">The sequence shown here is derived from an EMBL/GenBank/DDBJ whole genome shotgun (WGS) entry which is preliminary data.</text>
</comment>
<evidence type="ECO:0000313" key="1">
    <source>
        <dbReference type="EMBL" id="CAD8096626.1"/>
    </source>
</evidence>
<protein>
    <submittedName>
        <fullName evidence="1">Uncharacterized protein</fullName>
    </submittedName>
</protein>
<sequence>MLIFDNIKIKEKEQKIIIFFQIINCTQHINKQVSLTCISPHNCQCQRKLCIECLYAHGVDIIKQTVLIGRFGEIVIKNLKNLRQMTNLNQPNKE</sequence>
<reference evidence="1" key="1">
    <citation type="submission" date="2021-01" db="EMBL/GenBank/DDBJ databases">
        <authorList>
            <consortium name="Genoscope - CEA"/>
            <person name="William W."/>
        </authorList>
    </citation>
    <scope>NUCLEOTIDE SEQUENCE</scope>
</reference>
<dbReference type="Proteomes" id="UP000692954">
    <property type="component" value="Unassembled WGS sequence"/>
</dbReference>
<keyword evidence="2" id="KW-1185">Reference proteome</keyword>